<sequence>MIYELQRQLEDEKEKCRQLEEQFRYRLGAFVQRESASKKTIEALEDQLHGLGPGGAAEDEFRARMAVLRRERKPKSKNMHDSLVAGIECIQGNTAKVLQDQEKDLMRAFRARMQDVSKELEHQKAQRGNFSAELQARLRQVLTELRASQDLAQAFDKKNRELEGDNKKLVESLEAREDDRQSLLKELVTTRREVGRLRDILTQREESSGPSTRRQPTHGGGVSAASSGCDARGDGYPCDDYYDESSQKGASAGRQGFSAEAGMSNRAYERELRYRRTIEQLRAQVSSDRLALRTLRETQNRLLKQRSEIEVFLQQCIDDVKNEIAIYKKEEKLSRGKDGMAEGRGPAPLVHAEMVKSIADNIDTVNDLSAADRERALELLLCQERVIQLLHQKVVEGRGSSHHRTEHSAQSSSSSSFVPAASSGGLPSQTRLTDPDLPPRTYCGSSLIVLIDAPPGGVLRACASEEYETTEGVYGDYQTEEISDEEKLALVKVEQQLTQTLHEALLVLFGYANELFQNPFDFEEMDEKEIPRMETAPPPPDCADPESRLIRSLPRTANDCKKTLHTEIDQAVNLCRTALDGITIDGDFRIYVNYGIRRAVAIGSAISTSSDRQSIRMRPIAWAFDMRLFKVPDATEAVDHIVYLRLLKASEYPGTFEKLETTASLFGSIMEDPTPRDTPSWSMYPIFDLFDPHKGVLRLAFADADGNSAGLAESFAELPSAAHEGINKLFGAHEPVLVRAVGSSVGIGSGRASDKAYESAMEMDVATIDDGHVASAKMLLMVYGHDTGVVDMNFFLQKKGCSRRVTTEQLTDQMAPAESTTSLIAKNILTPPVIITSAVLLVVTAIVIACRLRQPSRPPIKTIPENFIESVVEPLVLEYVATVLSQPQKPRQYPMPITTGWQAEQLDGVGSTFAQVFAQVIAEKEASASPRRSSLTWRKTIKNRAEKFLRDAPTVSTDVTEGSEDASAEQPRRKQREYRPATGDVGGVVYRGSTEYQLGIILDSSVDKEYRLTDTGLSLGQRILASVEFPLAALGSIRCTATGTESSDTRRRRRLSYTGAPVPEKDLDEFRYAGTQPLPNPVQDPLPAVIPSGPWEPVLVVDVRESSLIKELTSLGVHVESRSLPITDFLWLMKRPSDGRELIMGIGGERKTWQDLSASIIDGRYDEQKYRLASKATALNRIFYVIEGDVERSHGGMRTLPSATLRSALCNNNSTTYDAFGSSCAKTVGITVRDLTGAMVRQVPGCGAEATKALLEITEKRMGNVTAKNVSELLKTTGDATIMQAAKTESSTNRSPITQKVPCWSRELAVRELLPDENLKDLLLCSGPDLAIRDVLDGRVVKLKSSLSHPDAIDPREQFPPTGHHSPSQQQFVHFTVSRAGMDLESVFTVLAGHRSASLHWGAVHNPHRSALCTQRVSLPIREWSQHILPRWRIIKSTIDSKTNIHTLCSDDWSESSTSSGGTFDIGDVSVDNRPVVASRCNGYRYDLTLRPAAWEEDPKPCEDNSAVEGRHFDLEDIKHAGEAGFFPAPAKPEKPPIVGRRGIRQTSFKELPFVVRTNYFDLHSLDYPRCRDHTIGLAALTGNYHQAISLLFTPSSAKTEDASRAFDAFSRGDYIVCAALLPERFHLATEIVQNLVAGASWKEAFLSCAADRRFIATGLCWIWNGLASRRISHSSLVAPGDIVLPFESEAPIVVKDTRDAEQFTLADVVIPLNLLDEGDLPAAIDGGIIQPLKARLVRSRGIGGIPLDRFRRLSSHASSVYIDPVDGGAVKVSFTLRTGSYADSAMREVCGDQLLLKSDEEPKKVEVNAARMFSEICFL</sequence>
<gene>
    <name evidence="4" type="primary">MUS81</name>
    <name evidence="4" type="ORF">FOL47_004413</name>
</gene>
<proteinExistence type="predicted"/>
<keyword evidence="5" id="KW-1185">Reference proteome</keyword>
<dbReference type="PANTHER" id="PTHR40515">
    <property type="entry name" value="CILIA- AND FLAGELLA-ASSOCIATED PROTEIN 157"/>
    <property type="match status" value="1"/>
</dbReference>
<feature type="compositionally biased region" description="Basic and acidic residues" evidence="2">
    <location>
        <begin position="198"/>
        <end position="207"/>
    </location>
</feature>
<dbReference type="EMBL" id="JAAPAO010000250">
    <property type="protein sequence ID" value="KAF4665850.1"/>
    <property type="molecule type" value="Genomic_DNA"/>
</dbReference>
<keyword evidence="1" id="KW-0175">Coiled coil</keyword>
<dbReference type="GO" id="GO:0006281">
    <property type="term" value="P:DNA repair"/>
    <property type="evidence" value="ECO:0007669"/>
    <property type="project" value="UniProtKB-ARBA"/>
</dbReference>
<dbReference type="SUPFAM" id="SSF52980">
    <property type="entry name" value="Restriction endonuclease-like"/>
    <property type="match status" value="1"/>
</dbReference>
<dbReference type="OrthoDB" id="193329at2759"/>
<dbReference type="SMART" id="SM00891">
    <property type="entry name" value="ERCC4"/>
    <property type="match status" value="1"/>
</dbReference>
<feature type="region of interest" description="Disordered" evidence="2">
    <location>
        <begin position="198"/>
        <end position="230"/>
    </location>
</feature>
<evidence type="ECO:0000256" key="2">
    <source>
        <dbReference type="SAM" id="MobiDB-lite"/>
    </source>
</evidence>
<dbReference type="InterPro" id="IPR011335">
    <property type="entry name" value="Restrct_endonuc-II-like"/>
</dbReference>
<dbReference type="InterPro" id="IPR006166">
    <property type="entry name" value="ERCC4_domain"/>
</dbReference>
<dbReference type="InterPro" id="IPR047416">
    <property type="entry name" value="XPF_nuclease_Mus81"/>
</dbReference>
<dbReference type="PANTHER" id="PTHR40515:SF1">
    <property type="entry name" value="CILIA- AND FLAGELLA-ASSOCIATED PROTEIN 157"/>
    <property type="match status" value="1"/>
</dbReference>
<dbReference type="GO" id="GO:0003723">
    <property type="term" value="F:RNA binding"/>
    <property type="evidence" value="ECO:0007669"/>
    <property type="project" value="InterPro"/>
</dbReference>
<dbReference type="GO" id="GO:0009982">
    <property type="term" value="F:pseudouridine synthase activity"/>
    <property type="evidence" value="ECO:0007669"/>
    <property type="project" value="InterPro"/>
</dbReference>
<feature type="coiled-coil region" evidence="1">
    <location>
        <begin position="159"/>
        <end position="193"/>
    </location>
</feature>
<organism evidence="4 5">
    <name type="scientific">Perkinsus chesapeaki</name>
    <name type="common">Clam parasite</name>
    <name type="synonym">Perkinsus andrewsi</name>
    <dbReference type="NCBI Taxonomy" id="330153"/>
    <lineage>
        <taxon>Eukaryota</taxon>
        <taxon>Sar</taxon>
        <taxon>Alveolata</taxon>
        <taxon>Perkinsozoa</taxon>
        <taxon>Perkinsea</taxon>
        <taxon>Perkinsida</taxon>
        <taxon>Perkinsidae</taxon>
        <taxon>Perkinsus</taxon>
    </lineage>
</organism>
<dbReference type="Gene3D" id="3.30.2350.20">
    <property type="entry name" value="TruD, catalytic domain"/>
    <property type="match status" value="1"/>
</dbReference>
<keyword evidence="4" id="KW-0540">Nuclease</keyword>
<evidence type="ECO:0000313" key="4">
    <source>
        <dbReference type="EMBL" id="KAF4665850.1"/>
    </source>
</evidence>
<dbReference type="SUPFAM" id="SSF55120">
    <property type="entry name" value="Pseudouridine synthase"/>
    <property type="match status" value="1"/>
</dbReference>
<dbReference type="CDD" id="cd20074">
    <property type="entry name" value="XPF_nuclease_Mus81"/>
    <property type="match status" value="1"/>
</dbReference>
<dbReference type="Pfam" id="PF01142">
    <property type="entry name" value="TruD"/>
    <property type="match status" value="1"/>
</dbReference>
<dbReference type="InterPro" id="IPR020103">
    <property type="entry name" value="PsdUridine_synth_cat_dom_sf"/>
</dbReference>
<dbReference type="GO" id="GO:0003677">
    <property type="term" value="F:DNA binding"/>
    <property type="evidence" value="ECO:0007669"/>
    <property type="project" value="InterPro"/>
</dbReference>
<keyword evidence="4" id="KW-0255">Endonuclease</keyword>
<dbReference type="GO" id="GO:0004519">
    <property type="term" value="F:endonuclease activity"/>
    <property type="evidence" value="ECO:0007669"/>
    <property type="project" value="UniProtKB-KW"/>
</dbReference>
<dbReference type="InterPro" id="IPR001656">
    <property type="entry name" value="PsdUridine_synth_TruD"/>
</dbReference>
<dbReference type="Proteomes" id="UP000591131">
    <property type="component" value="Unassembled WGS sequence"/>
</dbReference>
<protein>
    <submittedName>
        <fullName evidence="4">Crossover junction endonuclease mus81</fullName>
    </submittedName>
</protein>
<feature type="region of interest" description="Disordered" evidence="2">
    <location>
        <begin position="398"/>
        <end position="437"/>
    </location>
</feature>
<dbReference type="Pfam" id="PF02732">
    <property type="entry name" value="ERCC4"/>
    <property type="match status" value="1"/>
</dbReference>
<reference evidence="4 5" key="1">
    <citation type="submission" date="2020-04" db="EMBL/GenBank/DDBJ databases">
        <title>Perkinsus chesapeaki whole genome sequence.</title>
        <authorList>
            <person name="Bogema D.R."/>
        </authorList>
    </citation>
    <scope>NUCLEOTIDE SEQUENCE [LARGE SCALE GENOMIC DNA]</scope>
    <source>
        <strain evidence="4">ATCC PRA-425</strain>
    </source>
</reference>
<feature type="domain" description="ERCC4" evidence="3">
    <location>
        <begin position="1098"/>
        <end position="1190"/>
    </location>
</feature>
<evidence type="ECO:0000256" key="1">
    <source>
        <dbReference type="SAM" id="Coils"/>
    </source>
</evidence>
<accession>A0A7J6M3U1</accession>
<keyword evidence="4" id="KW-0378">Hydrolase</keyword>
<dbReference type="InterPro" id="IPR042214">
    <property type="entry name" value="TruD_catalytic"/>
</dbReference>
<dbReference type="Gene3D" id="3.40.50.10130">
    <property type="match status" value="1"/>
</dbReference>
<name>A0A7J6M3U1_PERCH</name>
<evidence type="ECO:0000313" key="5">
    <source>
        <dbReference type="Proteomes" id="UP000591131"/>
    </source>
</evidence>
<evidence type="ECO:0000259" key="3">
    <source>
        <dbReference type="SMART" id="SM00891"/>
    </source>
</evidence>
<feature type="region of interest" description="Disordered" evidence="2">
    <location>
        <begin position="952"/>
        <end position="980"/>
    </location>
</feature>
<feature type="compositionally biased region" description="Low complexity" evidence="2">
    <location>
        <begin position="408"/>
        <end position="423"/>
    </location>
</feature>
<comment type="caution">
    <text evidence="4">The sequence shown here is derived from an EMBL/GenBank/DDBJ whole genome shotgun (WGS) entry which is preliminary data.</text>
</comment>
<dbReference type="GO" id="GO:0001522">
    <property type="term" value="P:pseudouridine synthesis"/>
    <property type="evidence" value="ECO:0007669"/>
    <property type="project" value="InterPro"/>
</dbReference>